<reference evidence="2" key="1">
    <citation type="submission" date="2019-08" db="EMBL/GenBank/DDBJ databases">
        <title>Seonamhaeicola sediminis sp. nov., isolated from marine sediment.</title>
        <authorList>
            <person name="Cao W.R."/>
        </authorList>
    </citation>
    <scope>NUCLEOTIDE SEQUENCE [LARGE SCALE GENOMIC DNA]</scope>
    <source>
        <strain evidence="2">Gy8</strain>
    </source>
</reference>
<sequence>MKLGLILALFICIGCTSKKEQPSKNVQNPKVSLQTTQTNFIAGSPINLKFKTSNNNAPLKLLLKNAFGSVIIKKDTTNTALASFNIPKNYCRLAGNLHWKLLHQNIPLLKGKLYIETNTKNKTHVETYFGPRSITAGYNDYSMLTVVPTDIYDNPVDDSTQVTVKYQFQKNINETSLNTNNFIAWYNVRSTTKAGRILVTSESNGTTSKELTTIVFPSNAEDFKITASSAHNYADGNQIITFKSNIIKDKYGNTVSDGTLVNFIIKDEKGAYLNTVGTTISGIAETRTLHPDYAAKWTIKAFITGAAESNTINFNFEAAIKDYPIQFYENNRKLVIGPFKSFMKQLVPDGILVKIDIYDKKGNFIETKNTTTKNGVSSIYLETHYLPNDTYNFKIKAAGITKEYTKDLYGN</sequence>
<dbReference type="EMBL" id="VOSC01000005">
    <property type="protein sequence ID" value="TXE14994.1"/>
    <property type="molecule type" value="Genomic_DNA"/>
</dbReference>
<dbReference type="SUPFAM" id="SSF49373">
    <property type="entry name" value="Invasin/intimin cell-adhesion fragments"/>
    <property type="match status" value="1"/>
</dbReference>
<dbReference type="Proteomes" id="UP000321790">
    <property type="component" value="Unassembled WGS sequence"/>
</dbReference>
<dbReference type="RefSeq" id="WP_147130355.1">
    <property type="nucleotide sequence ID" value="NZ_VOSC01000005.1"/>
</dbReference>
<accession>A0A5C7B3I0</accession>
<dbReference type="OrthoDB" id="980944at2"/>
<evidence type="ECO:0000313" key="2">
    <source>
        <dbReference type="Proteomes" id="UP000321790"/>
    </source>
</evidence>
<comment type="caution">
    <text evidence="1">The sequence shown here is derived from an EMBL/GenBank/DDBJ whole genome shotgun (WGS) entry which is preliminary data.</text>
</comment>
<keyword evidence="2" id="KW-1185">Reference proteome</keyword>
<protein>
    <submittedName>
        <fullName evidence="1">Uncharacterized protein</fullName>
    </submittedName>
</protein>
<organism evidence="1 2">
    <name type="scientific">Seonamhaeicola algicola</name>
    <dbReference type="NCBI Taxonomy" id="1719036"/>
    <lineage>
        <taxon>Bacteria</taxon>
        <taxon>Pseudomonadati</taxon>
        <taxon>Bacteroidota</taxon>
        <taxon>Flavobacteriia</taxon>
        <taxon>Flavobacteriales</taxon>
        <taxon>Flavobacteriaceae</taxon>
    </lineage>
</organism>
<name>A0A5C7B3I0_9FLAO</name>
<dbReference type="InterPro" id="IPR013783">
    <property type="entry name" value="Ig-like_fold"/>
</dbReference>
<gene>
    <name evidence="1" type="ORF">FUA26_00355</name>
</gene>
<dbReference type="InterPro" id="IPR008964">
    <property type="entry name" value="Invasin/intimin_cell_adhesion"/>
</dbReference>
<evidence type="ECO:0000313" key="1">
    <source>
        <dbReference type="EMBL" id="TXE14994.1"/>
    </source>
</evidence>
<dbReference type="Gene3D" id="2.60.40.10">
    <property type="entry name" value="Immunoglobulins"/>
    <property type="match status" value="1"/>
</dbReference>
<proteinExistence type="predicted"/>
<dbReference type="AlphaFoldDB" id="A0A5C7B3I0"/>